<dbReference type="Proteomes" id="UP000694892">
    <property type="component" value="Chromosome 4L"/>
</dbReference>
<dbReference type="AlphaFoldDB" id="A0A974D5G1"/>
<protein>
    <submittedName>
        <fullName evidence="1">Uncharacterized protein</fullName>
    </submittedName>
</protein>
<proteinExistence type="predicted"/>
<evidence type="ECO:0000313" key="1">
    <source>
        <dbReference type="EMBL" id="OCT84510.1"/>
    </source>
</evidence>
<dbReference type="EMBL" id="CM004472">
    <property type="protein sequence ID" value="OCT84510.1"/>
    <property type="molecule type" value="Genomic_DNA"/>
</dbReference>
<reference evidence="2" key="1">
    <citation type="journal article" date="2016" name="Nature">
        <title>Genome evolution in the allotetraploid frog Xenopus laevis.</title>
        <authorList>
            <person name="Session A.M."/>
            <person name="Uno Y."/>
            <person name="Kwon T."/>
            <person name="Chapman J.A."/>
            <person name="Toyoda A."/>
            <person name="Takahashi S."/>
            <person name="Fukui A."/>
            <person name="Hikosaka A."/>
            <person name="Suzuki A."/>
            <person name="Kondo M."/>
            <person name="van Heeringen S.J."/>
            <person name="Quigley I."/>
            <person name="Heinz S."/>
            <person name="Ogino H."/>
            <person name="Ochi H."/>
            <person name="Hellsten U."/>
            <person name="Lyons J.B."/>
            <person name="Simakov O."/>
            <person name="Putnam N."/>
            <person name="Stites J."/>
            <person name="Kuroki Y."/>
            <person name="Tanaka T."/>
            <person name="Michiue T."/>
            <person name="Watanabe M."/>
            <person name="Bogdanovic O."/>
            <person name="Lister R."/>
            <person name="Georgiou G."/>
            <person name="Paranjpe S.S."/>
            <person name="van Kruijsbergen I."/>
            <person name="Shu S."/>
            <person name="Carlson J."/>
            <person name="Kinoshita T."/>
            <person name="Ohta Y."/>
            <person name="Mawaribuchi S."/>
            <person name="Jenkins J."/>
            <person name="Grimwood J."/>
            <person name="Schmutz J."/>
            <person name="Mitros T."/>
            <person name="Mozaffari S.V."/>
            <person name="Suzuki Y."/>
            <person name="Haramoto Y."/>
            <person name="Yamamoto T.S."/>
            <person name="Takagi C."/>
            <person name="Heald R."/>
            <person name="Miller K."/>
            <person name="Haudenschild C."/>
            <person name="Kitzman J."/>
            <person name="Nakayama T."/>
            <person name="Izutsu Y."/>
            <person name="Robert J."/>
            <person name="Fortriede J."/>
            <person name="Burns K."/>
            <person name="Lotay V."/>
            <person name="Karimi K."/>
            <person name="Yasuoka Y."/>
            <person name="Dichmann D.S."/>
            <person name="Flajnik M.F."/>
            <person name="Houston D.W."/>
            <person name="Shendure J."/>
            <person name="DuPasquier L."/>
            <person name="Vize P.D."/>
            <person name="Zorn A.M."/>
            <person name="Ito M."/>
            <person name="Marcotte E.M."/>
            <person name="Wallingford J.B."/>
            <person name="Ito Y."/>
            <person name="Asashima M."/>
            <person name="Ueno N."/>
            <person name="Matsuda Y."/>
            <person name="Veenstra G.J."/>
            <person name="Fujiyama A."/>
            <person name="Harland R.M."/>
            <person name="Taira M."/>
            <person name="Rokhsar D.S."/>
        </authorList>
    </citation>
    <scope>NUCLEOTIDE SEQUENCE [LARGE SCALE GENOMIC DNA]</scope>
    <source>
        <strain evidence="2">J</strain>
    </source>
</reference>
<accession>A0A974D5G1</accession>
<organism evidence="1 2">
    <name type="scientific">Xenopus laevis</name>
    <name type="common">African clawed frog</name>
    <dbReference type="NCBI Taxonomy" id="8355"/>
    <lineage>
        <taxon>Eukaryota</taxon>
        <taxon>Metazoa</taxon>
        <taxon>Chordata</taxon>
        <taxon>Craniata</taxon>
        <taxon>Vertebrata</taxon>
        <taxon>Euteleostomi</taxon>
        <taxon>Amphibia</taxon>
        <taxon>Batrachia</taxon>
        <taxon>Anura</taxon>
        <taxon>Pipoidea</taxon>
        <taxon>Pipidae</taxon>
        <taxon>Xenopodinae</taxon>
        <taxon>Xenopus</taxon>
        <taxon>Xenopus</taxon>
    </lineage>
</organism>
<evidence type="ECO:0000313" key="2">
    <source>
        <dbReference type="Proteomes" id="UP000694892"/>
    </source>
</evidence>
<gene>
    <name evidence="1" type="ORF">XELAEV_18022663mg</name>
</gene>
<sequence length="74" mass="8190">MAGKLDPREVQSIQERLSGIIQSLDASVKSLDECQKKLDKSLQCQDHLNHCLKPIQTGFVPNKNEKGSSDAARI</sequence>
<name>A0A974D5G1_XENLA</name>